<keyword evidence="3" id="KW-1185">Reference proteome</keyword>
<dbReference type="AlphaFoldDB" id="A0A846H467"/>
<protein>
    <submittedName>
        <fullName evidence="2">Uncharacterized protein</fullName>
    </submittedName>
</protein>
<evidence type="ECO:0000313" key="2">
    <source>
        <dbReference type="EMBL" id="NEU72407.1"/>
    </source>
</evidence>
<feature type="transmembrane region" description="Helical" evidence="1">
    <location>
        <begin position="56"/>
        <end position="74"/>
    </location>
</feature>
<keyword evidence="1" id="KW-0812">Transmembrane</keyword>
<evidence type="ECO:0000313" key="3">
    <source>
        <dbReference type="Proteomes" id="UP000031549"/>
    </source>
</evidence>
<keyword evidence="1" id="KW-1133">Transmembrane helix</keyword>
<comment type="caution">
    <text evidence="2">The sequence shown here is derived from an EMBL/GenBank/DDBJ whole genome shotgun (WGS) entry which is preliminary data.</text>
</comment>
<evidence type="ECO:0000256" key="1">
    <source>
        <dbReference type="SAM" id="Phobius"/>
    </source>
</evidence>
<feature type="transmembrane region" description="Helical" evidence="1">
    <location>
        <begin position="30"/>
        <end position="49"/>
    </location>
</feature>
<gene>
    <name evidence="2" type="ORF">PI95_007420</name>
</gene>
<reference evidence="2 3" key="1">
    <citation type="journal article" date="2015" name="Genome Announc.">
        <title>Draft Genome Sequence of Cyanobacterium Hassallia byssoidea Strain VB512170, Isolated from Monuments in India.</title>
        <authorList>
            <person name="Singh D."/>
            <person name="Chandrababunaidu M.M."/>
            <person name="Panda A."/>
            <person name="Sen D."/>
            <person name="Bhattacharyya S."/>
            <person name="Adhikary S.P."/>
            <person name="Tripathy S."/>
        </authorList>
    </citation>
    <scope>NUCLEOTIDE SEQUENCE [LARGE SCALE GENOMIC DNA]</scope>
    <source>
        <strain evidence="2 3">VB512170</strain>
    </source>
</reference>
<dbReference type="EMBL" id="JTCM02000010">
    <property type="protein sequence ID" value="NEU72407.1"/>
    <property type="molecule type" value="Genomic_DNA"/>
</dbReference>
<organism evidence="2 3">
    <name type="scientific">Hassallia byssoidea VB512170</name>
    <dbReference type="NCBI Taxonomy" id="1304833"/>
    <lineage>
        <taxon>Bacteria</taxon>
        <taxon>Bacillati</taxon>
        <taxon>Cyanobacteriota</taxon>
        <taxon>Cyanophyceae</taxon>
        <taxon>Nostocales</taxon>
        <taxon>Tolypothrichaceae</taxon>
        <taxon>Hassallia</taxon>
    </lineage>
</organism>
<proteinExistence type="predicted"/>
<dbReference type="Proteomes" id="UP000031549">
    <property type="component" value="Unassembled WGS sequence"/>
</dbReference>
<accession>A0A846H467</accession>
<sequence>MNRLLGAILETQPPETPPGKDPLIAHGLQVWQYIGIAVLAVAAIAAVGFFSRKVEYAIFFAVGLSIALIVFFLTV</sequence>
<name>A0A846H467_9CYAN</name>
<keyword evidence="1" id="KW-0472">Membrane</keyword>